<dbReference type="PANTHER" id="PTHR45988:SF18">
    <property type="entry name" value="C2H2-TYPE ZINC FINGER FAMILY PROTEIN"/>
    <property type="match status" value="1"/>
</dbReference>
<feature type="region of interest" description="Disordered" evidence="8">
    <location>
        <begin position="1"/>
        <end position="156"/>
    </location>
</feature>
<evidence type="ECO:0000256" key="2">
    <source>
        <dbReference type="ARBA" id="ARBA00022737"/>
    </source>
</evidence>
<feature type="compositionally biased region" description="Basic and acidic residues" evidence="8">
    <location>
        <begin position="272"/>
        <end position="284"/>
    </location>
</feature>
<evidence type="ECO:0000313" key="11">
    <source>
        <dbReference type="Proteomes" id="UP000826271"/>
    </source>
</evidence>
<accession>A0AAV6WSG6</accession>
<keyword evidence="3 7" id="KW-0863">Zinc-finger</keyword>
<feature type="compositionally biased region" description="Polar residues" evidence="8">
    <location>
        <begin position="226"/>
        <end position="236"/>
    </location>
</feature>
<dbReference type="GO" id="GO:0008270">
    <property type="term" value="F:zinc ion binding"/>
    <property type="evidence" value="ECO:0007669"/>
    <property type="project" value="UniProtKB-KW"/>
</dbReference>
<feature type="compositionally biased region" description="Basic and acidic residues" evidence="8">
    <location>
        <begin position="30"/>
        <end position="45"/>
    </location>
</feature>
<organism evidence="10 11">
    <name type="scientific">Buddleja alternifolia</name>
    <dbReference type="NCBI Taxonomy" id="168488"/>
    <lineage>
        <taxon>Eukaryota</taxon>
        <taxon>Viridiplantae</taxon>
        <taxon>Streptophyta</taxon>
        <taxon>Embryophyta</taxon>
        <taxon>Tracheophyta</taxon>
        <taxon>Spermatophyta</taxon>
        <taxon>Magnoliopsida</taxon>
        <taxon>eudicotyledons</taxon>
        <taxon>Gunneridae</taxon>
        <taxon>Pentapetalae</taxon>
        <taxon>asterids</taxon>
        <taxon>lamiids</taxon>
        <taxon>Lamiales</taxon>
        <taxon>Scrophulariaceae</taxon>
        <taxon>Buddlejeae</taxon>
        <taxon>Buddleja</taxon>
    </lineage>
</organism>
<dbReference type="PROSITE" id="PS50157">
    <property type="entry name" value="ZINC_FINGER_C2H2_2"/>
    <property type="match status" value="1"/>
</dbReference>
<dbReference type="AlphaFoldDB" id="A0AAV6WSG6"/>
<name>A0AAV6WSG6_9LAMI</name>
<evidence type="ECO:0000256" key="1">
    <source>
        <dbReference type="ARBA" id="ARBA00022723"/>
    </source>
</evidence>
<feature type="compositionally biased region" description="Acidic residues" evidence="8">
    <location>
        <begin position="259"/>
        <end position="271"/>
    </location>
</feature>
<keyword evidence="6" id="KW-0804">Transcription</keyword>
<keyword evidence="11" id="KW-1185">Reference proteome</keyword>
<proteinExistence type="predicted"/>
<dbReference type="InterPro" id="IPR044653">
    <property type="entry name" value="AZF1/2/3-like"/>
</dbReference>
<evidence type="ECO:0000313" key="10">
    <source>
        <dbReference type="EMBL" id="KAG8371041.1"/>
    </source>
</evidence>
<evidence type="ECO:0000256" key="7">
    <source>
        <dbReference type="PROSITE-ProRule" id="PRU00042"/>
    </source>
</evidence>
<sequence>MILPEPNFHNENQVDVKSKKQKRGSSLKICEPKAIDSRCSSKDNDDSNSTINEQLKGAKCNTEARERVERCTGTKSNGCIDNQGAKCRTGTKNNGGTGGRRDTRENPQPQGESKGKAKCCTRRYQTAEKVLPTDSNSSVETEKLSPTDSKSSVETEVSPEKHICEICNRSFPSHQALGGHRSSHNKFKITIVNTRKNPGSSRKSPNDDKICNKKLPLGRGFGGTKRFSSNQGSVPSPNRGKDQKVAKTARKVLLFDLNEMPDDEDEDEDDSENKIPDHLIELEL</sequence>
<dbReference type="EMBL" id="WHWC01000013">
    <property type="protein sequence ID" value="KAG8371041.1"/>
    <property type="molecule type" value="Genomic_DNA"/>
</dbReference>
<keyword evidence="5" id="KW-0805">Transcription regulation</keyword>
<dbReference type="GO" id="GO:0003700">
    <property type="term" value="F:DNA-binding transcription factor activity"/>
    <property type="evidence" value="ECO:0007669"/>
    <property type="project" value="InterPro"/>
</dbReference>
<evidence type="ECO:0000256" key="5">
    <source>
        <dbReference type="ARBA" id="ARBA00023015"/>
    </source>
</evidence>
<keyword evidence="4" id="KW-0862">Zinc</keyword>
<dbReference type="PROSITE" id="PS00028">
    <property type="entry name" value="ZINC_FINGER_C2H2_1"/>
    <property type="match status" value="1"/>
</dbReference>
<dbReference type="InterPro" id="IPR013087">
    <property type="entry name" value="Znf_C2H2_type"/>
</dbReference>
<dbReference type="PANTHER" id="PTHR45988">
    <property type="entry name" value="C2H2 TYPE ZINC FINGER TRANSCRIPTION FACTOR FAMILY-RELATED"/>
    <property type="match status" value="1"/>
</dbReference>
<feature type="compositionally biased region" description="Basic and acidic residues" evidence="8">
    <location>
        <begin position="62"/>
        <end position="72"/>
    </location>
</feature>
<keyword evidence="1" id="KW-0479">Metal-binding</keyword>
<evidence type="ECO:0000259" key="9">
    <source>
        <dbReference type="PROSITE" id="PS50157"/>
    </source>
</evidence>
<gene>
    <name evidence="10" type="ORF">BUALT_Bualt13G0045700</name>
</gene>
<dbReference type="GO" id="GO:0005634">
    <property type="term" value="C:nucleus"/>
    <property type="evidence" value="ECO:0007669"/>
    <property type="project" value="TreeGrafter"/>
</dbReference>
<comment type="caution">
    <text evidence="10">The sequence shown here is derived from an EMBL/GenBank/DDBJ whole genome shotgun (WGS) entry which is preliminary data.</text>
</comment>
<dbReference type="GO" id="GO:0000976">
    <property type="term" value="F:transcription cis-regulatory region binding"/>
    <property type="evidence" value="ECO:0007669"/>
    <property type="project" value="TreeGrafter"/>
</dbReference>
<feature type="compositionally biased region" description="Polar residues" evidence="8">
    <location>
        <begin position="146"/>
        <end position="155"/>
    </location>
</feature>
<protein>
    <recommendedName>
        <fullName evidence="9">C2H2-type domain-containing protein</fullName>
    </recommendedName>
</protein>
<dbReference type="Proteomes" id="UP000826271">
    <property type="component" value="Unassembled WGS sequence"/>
</dbReference>
<evidence type="ECO:0000256" key="3">
    <source>
        <dbReference type="ARBA" id="ARBA00022771"/>
    </source>
</evidence>
<feature type="region of interest" description="Disordered" evidence="8">
    <location>
        <begin position="217"/>
        <end position="284"/>
    </location>
</feature>
<reference evidence="10" key="1">
    <citation type="submission" date="2019-10" db="EMBL/GenBank/DDBJ databases">
        <authorList>
            <person name="Zhang R."/>
            <person name="Pan Y."/>
            <person name="Wang J."/>
            <person name="Ma R."/>
            <person name="Yu S."/>
        </authorList>
    </citation>
    <scope>NUCLEOTIDE SEQUENCE</scope>
    <source>
        <strain evidence="10">LA-IB0</strain>
        <tissue evidence="10">Leaf</tissue>
    </source>
</reference>
<evidence type="ECO:0000256" key="4">
    <source>
        <dbReference type="ARBA" id="ARBA00022833"/>
    </source>
</evidence>
<evidence type="ECO:0000256" key="6">
    <source>
        <dbReference type="ARBA" id="ARBA00023163"/>
    </source>
</evidence>
<feature type="domain" description="C2H2-type" evidence="9">
    <location>
        <begin position="162"/>
        <end position="189"/>
    </location>
</feature>
<keyword evidence="2" id="KW-0677">Repeat</keyword>
<evidence type="ECO:0000256" key="8">
    <source>
        <dbReference type="SAM" id="MobiDB-lite"/>
    </source>
</evidence>
<dbReference type="Pfam" id="PF13912">
    <property type="entry name" value="zf-C2H2_6"/>
    <property type="match status" value="1"/>
</dbReference>